<keyword evidence="9 20" id="KW-0418">Kinase</keyword>
<dbReference type="GO" id="GO:0000155">
    <property type="term" value="F:phosphorelay sensor kinase activity"/>
    <property type="evidence" value="ECO:0007669"/>
    <property type="project" value="InterPro"/>
</dbReference>
<evidence type="ECO:0000259" key="17">
    <source>
        <dbReference type="PROSITE" id="PS50109"/>
    </source>
</evidence>
<keyword evidence="5" id="KW-1003">Cell membrane</keyword>
<feature type="transmembrane region" description="Helical" evidence="16">
    <location>
        <begin position="6"/>
        <end position="26"/>
    </location>
</feature>
<keyword evidence="21" id="KW-1185">Reference proteome</keyword>
<sequence>MKFRTKLYGGLVLILLCNIIFLFILFKMINQQTVTMTSLVSELDERKLMASTIEFEVGNMGRELSEIASIPPDPVLSQVMNEWEQSRVNMRSSIEKLGKMDNRKETQALISKFNTLFKTYEEVGNQIIILQKTDRNADFDKLIWGDIKRDRARLYQITDLLYTLQEQEMKDQLLRTRQAYNLELRMIYIVVAIGFLIGLFVAIWIIRGLTKNLQRVSSVMSDVALYHGTEFPRIGVTTKDEIGKISSAYNRMAQALEEKAVQEKALIEKAEEHSWLKSKVAQMTSMYTAVEDFKALSRLFIQNITPMVDAHYGVFYIKECNNGDQRLVNMASYAFKHDPVTSRSFHLGEGLVGQVAAEKKPMMLSEVPDNYVKIASGIGEAAPKHLMILPAEFEGEVLAVLEVASFKPFDAVQQALLQEVMAHIGITINSIGNRMQVKTLLQDSQALTEELQAQSEELQQQQEELRIMNEELEVQYQNSEHKKEELEKFSNALEEKAQELALTSQYKSEFLANMSHELRTPLNSLLILAQMLIEKKNENLTEKQLEYIQTIYSSGNDLLHLINEILDLAKVEAGKMEVIYGEVALEKITTFAERYFSPLARQKNLEFSIFLDDDLPESIYTDEHRLNQILRNLLSNAFKFTEKGCISFLIKKVGPNELDKHIFAGQNEPMISFTIADTGIGISKDKQQLIFNAFMQADGTTSRKYGGTGLGLSISREFAHLLGGCIDLRSEEGAGSSFTLYLPIHHLNENENQIPYLLETAAALQEEESHSFTGSEFQSDGHVIDEDPLEYSLMNGKKILIVDDDMRNIYALSSALEEYEIEVLFAENGREGIDVLQENPDIDLILMDIMMPEMDGFEAMRNIRTKPEFRELPIIALTAKAMKHNREECIQAGASDYISKPIDLDQLYSLIQVWLYR</sequence>
<dbReference type="SMART" id="SM00065">
    <property type="entry name" value="GAF"/>
    <property type="match status" value="1"/>
</dbReference>
<dbReference type="PANTHER" id="PTHR45339">
    <property type="entry name" value="HYBRID SIGNAL TRANSDUCTION HISTIDINE KINASE J"/>
    <property type="match status" value="1"/>
</dbReference>
<dbReference type="CDD" id="cd00082">
    <property type="entry name" value="HisKA"/>
    <property type="match status" value="1"/>
</dbReference>
<dbReference type="SMART" id="SM00387">
    <property type="entry name" value="HATPase_c"/>
    <property type="match status" value="1"/>
</dbReference>
<evidence type="ECO:0000256" key="5">
    <source>
        <dbReference type="ARBA" id="ARBA00022475"/>
    </source>
</evidence>
<dbReference type="SMART" id="SM00304">
    <property type="entry name" value="HAMP"/>
    <property type="match status" value="1"/>
</dbReference>
<dbReference type="CDD" id="cd17546">
    <property type="entry name" value="REC_hyHK_CKI1_RcsC-like"/>
    <property type="match status" value="1"/>
</dbReference>
<evidence type="ECO:0000256" key="6">
    <source>
        <dbReference type="ARBA" id="ARBA00022553"/>
    </source>
</evidence>
<dbReference type="Gene3D" id="6.10.340.10">
    <property type="match status" value="1"/>
</dbReference>
<dbReference type="CDD" id="cd06225">
    <property type="entry name" value="HAMP"/>
    <property type="match status" value="1"/>
</dbReference>
<keyword evidence="7" id="KW-0808">Transferase</keyword>
<keyword evidence="6 14" id="KW-0597">Phosphoprotein</keyword>
<evidence type="ECO:0000256" key="10">
    <source>
        <dbReference type="ARBA" id="ARBA00022840"/>
    </source>
</evidence>
<dbReference type="CDD" id="cd16922">
    <property type="entry name" value="HATPase_EvgS-ArcB-TorS-like"/>
    <property type="match status" value="1"/>
</dbReference>
<dbReference type="InterPro" id="IPR005467">
    <property type="entry name" value="His_kinase_dom"/>
</dbReference>
<evidence type="ECO:0000256" key="8">
    <source>
        <dbReference type="ARBA" id="ARBA00022741"/>
    </source>
</evidence>
<dbReference type="FunFam" id="3.30.565.10:FF:000010">
    <property type="entry name" value="Sensor histidine kinase RcsC"/>
    <property type="match status" value="1"/>
</dbReference>
<comment type="caution">
    <text evidence="20">The sequence shown here is derived from an EMBL/GenBank/DDBJ whole genome shotgun (WGS) entry which is preliminary data.</text>
</comment>
<accession>A0A561CZQ3</accession>
<dbReference type="InterPro" id="IPR001789">
    <property type="entry name" value="Sig_transdc_resp-reg_receiver"/>
</dbReference>
<dbReference type="InterPro" id="IPR003594">
    <property type="entry name" value="HATPase_dom"/>
</dbReference>
<evidence type="ECO:0000256" key="14">
    <source>
        <dbReference type="PROSITE-ProRule" id="PRU00169"/>
    </source>
</evidence>
<dbReference type="AlphaFoldDB" id="A0A561CZQ3"/>
<dbReference type="Pfam" id="PF13185">
    <property type="entry name" value="GAF_2"/>
    <property type="match status" value="1"/>
</dbReference>
<feature type="coiled-coil region" evidence="15">
    <location>
        <begin position="437"/>
        <end position="503"/>
    </location>
</feature>
<dbReference type="GO" id="GO:0005524">
    <property type="term" value="F:ATP binding"/>
    <property type="evidence" value="ECO:0007669"/>
    <property type="project" value="UniProtKB-KW"/>
</dbReference>
<keyword evidence="12 16" id="KW-0472">Membrane</keyword>
<evidence type="ECO:0000256" key="12">
    <source>
        <dbReference type="ARBA" id="ARBA00023136"/>
    </source>
</evidence>
<reference evidence="20 21" key="1">
    <citation type="submission" date="2019-06" db="EMBL/GenBank/DDBJ databases">
        <title>Sorghum-associated microbial communities from plants grown in Nebraska, USA.</title>
        <authorList>
            <person name="Schachtman D."/>
        </authorList>
    </citation>
    <scope>NUCLEOTIDE SEQUENCE [LARGE SCALE GENOMIC DNA]</scope>
    <source>
        <strain evidence="20 21">2482</strain>
    </source>
</reference>
<dbReference type="InterPro" id="IPR003018">
    <property type="entry name" value="GAF"/>
</dbReference>
<dbReference type="Gene3D" id="3.40.50.2300">
    <property type="match status" value="1"/>
</dbReference>
<evidence type="ECO:0000313" key="21">
    <source>
        <dbReference type="Proteomes" id="UP000319671"/>
    </source>
</evidence>
<dbReference type="Gene3D" id="1.10.287.130">
    <property type="match status" value="1"/>
</dbReference>
<dbReference type="PANTHER" id="PTHR45339:SF1">
    <property type="entry name" value="HYBRID SIGNAL TRANSDUCTION HISTIDINE KINASE J"/>
    <property type="match status" value="1"/>
</dbReference>
<evidence type="ECO:0000259" key="19">
    <source>
        <dbReference type="PROSITE" id="PS50885"/>
    </source>
</evidence>
<dbReference type="InterPro" id="IPR003661">
    <property type="entry name" value="HisK_dim/P_dom"/>
</dbReference>
<organism evidence="20 21">
    <name type="scientific">Neobacillus bataviensis</name>
    <dbReference type="NCBI Taxonomy" id="220685"/>
    <lineage>
        <taxon>Bacteria</taxon>
        <taxon>Bacillati</taxon>
        <taxon>Bacillota</taxon>
        <taxon>Bacilli</taxon>
        <taxon>Bacillales</taxon>
        <taxon>Bacillaceae</taxon>
        <taxon>Neobacillus</taxon>
    </lineage>
</organism>
<dbReference type="SUPFAM" id="SSF55781">
    <property type="entry name" value="GAF domain-like"/>
    <property type="match status" value="1"/>
</dbReference>
<dbReference type="RefSeq" id="WP_144567001.1">
    <property type="nucleotide sequence ID" value="NZ_VIVN01000011.1"/>
</dbReference>
<dbReference type="InterPro" id="IPR004358">
    <property type="entry name" value="Sig_transdc_His_kin-like_C"/>
</dbReference>
<dbReference type="PROSITE" id="PS50110">
    <property type="entry name" value="RESPONSE_REGULATORY"/>
    <property type="match status" value="1"/>
</dbReference>
<proteinExistence type="inferred from homology"/>
<evidence type="ECO:0000256" key="7">
    <source>
        <dbReference type="ARBA" id="ARBA00022679"/>
    </source>
</evidence>
<keyword evidence="16" id="KW-0812">Transmembrane</keyword>
<keyword evidence="8" id="KW-0547">Nucleotide-binding</keyword>
<dbReference type="Pfam" id="PF00072">
    <property type="entry name" value="Response_reg"/>
    <property type="match status" value="1"/>
</dbReference>
<comment type="catalytic activity">
    <reaction evidence="1">
        <text>ATP + protein L-histidine = ADP + protein N-phospho-L-histidine.</text>
        <dbReference type="EC" id="2.7.13.3"/>
    </reaction>
</comment>
<dbReference type="InterPro" id="IPR003660">
    <property type="entry name" value="HAMP_dom"/>
</dbReference>
<evidence type="ECO:0000256" key="1">
    <source>
        <dbReference type="ARBA" id="ARBA00000085"/>
    </source>
</evidence>
<dbReference type="GO" id="GO:0005886">
    <property type="term" value="C:plasma membrane"/>
    <property type="evidence" value="ECO:0007669"/>
    <property type="project" value="UniProtKB-SubCell"/>
</dbReference>
<evidence type="ECO:0000256" key="3">
    <source>
        <dbReference type="ARBA" id="ARBA00006402"/>
    </source>
</evidence>
<dbReference type="SUPFAM" id="SSF52172">
    <property type="entry name" value="CheY-like"/>
    <property type="match status" value="1"/>
</dbReference>
<dbReference type="PROSITE" id="PS50109">
    <property type="entry name" value="HIS_KIN"/>
    <property type="match status" value="1"/>
</dbReference>
<keyword evidence="10" id="KW-0067">ATP-binding</keyword>
<dbReference type="InterPro" id="IPR011006">
    <property type="entry name" value="CheY-like_superfamily"/>
</dbReference>
<comment type="similarity">
    <text evidence="3">In the N-terminal section; belongs to the phytochrome family.</text>
</comment>
<protein>
    <recommendedName>
        <fullName evidence="13">Circadian input-output histidine kinase CikA</fullName>
        <ecNumber evidence="4">2.7.13.3</ecNumber>
    </recommendedName>
</protein>
<dbReference type="InterPro" id="IPR029016">
    <property type="entry name" value="GAF-like_dom_sf"/>
</dbReference>
<feature type="domain" description="Histidine kinase" evidence="17">
    <location>
        <begin position="513"/>
        <end position="746"/>
    </location>
</feature>
<evidence type="ECO:0000256" key="16">
    <source>
        <dbReference type="SAM" id="Phobius"/>
    </source>
</evidence>
<comment type="subcellular location">
    <subcellularLocation>
        <location evidence="2">Cell membrane</location>
        <topology evidence="2">Multi-pass membrane protein</topology>
    </subcellularLocation>
</comment>
<evidence type="ECO:0000256" key="4">
    <source>
        <dbReference type="ARBA" id="ARBA00012438"/>
    </source>
</evidence>
<dbReference type="PROSITE" id="PS50885">
    <property type="entry name" value="HAMP"/>
    <property type="match status" value="1"/>
</dbReference>
<dbReference type="Pfam" id="PF02518">
    <property type="entry name" value="HATPase_c"/>
    <property type="match status" value="1"/>
</dbReference>
<dbReference type="SUPFAM" id="SSF55874">
    <property type="entry name" value="ATPase domain of HSP90 chaperone/DNA topoisomerase II/histidine kinase"/>
    <property type="match status" value="1"/>
</dbReference>
<dbReference type="PRINTS" id="PR00344">
    <property type="entry name" value="BCTRLSENSOR"/>
</dbReference>
<feature type="transmembrane region" description="Helical" evidence="16">
    <location>
        <begin position="186"/>
        <end position="206"/>
    </location>
</feature>
<evidence type="ECO:0000256" key="13">
    <source>
        <dbReference type="ARBA" id="ARBA00074306"/>
    </source>
</evidence>
<dbReference type="Gene3D" id="3.30.450.40">
    <property type="match status" value="1"/>
</dbReference>
<gene>
    <name evidence="20" type="ORF">FB550_111184</name>
</gene>
<dbReference type="Proteomes" id="UP000319671">
    <property type="component" value="Unassembled WGS sequence"/>
</dbReference>
<dbReference type="InterPro" id="IPR036097">
    <property type="entry name" value="HisK_dim/P_sf"/>
</dbReference>
<dbReference type="SMART" id="SM00448">
    <property type="entry name" value="REC"/>
    <property type="match status" value="1"/>
</dbReference>
<feature type="domain" description="HAMP" evidence="19">
    <location>
        <begin position="207"/>
        <end position="261"/>
    </location>
</feature>
<dbReference type="EMBL" id="VIVN01000011">
    <property type="protein sequence ID" value="TWD96524.1"/>
    <property type="molecule type" value="Genomic_DNA"/>
</dbReference>
<name>A0A561CZQ3_9BACI</name>
<evidence type="ECO:0000256" key="2">
    <source>
        <dbReference type="ARBA" id="ARBA00004651"/>
    </source>
</evidence>
<keyword evidence="16" id="KW-1133">Transmembrane helix</keyword>
<evidence type="ECO:0000313" key="20">
    <source>
        <dbReference type="EMBL" id="TWD96524.1"/>
    </source>
</evidence>
<evidence type="ECO:0000259" key="18">
    <source>
        <dbReference type="PROSITE" id="PS50110"/>
    </source>
</evidence>
<evidence type="ECO:0000256" key="11">
    <source>
        <dbReference type="ARBA" id="ARBA00023012"/>
    </source>
</evidence>
<dbReference type="Gene3D" id="3.30.565.10">
    <property type="entry name" value="Histidine kinase-like ATPase, C-terminal domain"/>
    <property type="match status" value="1"/>
</dbReference>
<dbReference type="SMART" id="SM00388">
    <property type="entry name" value="HisKA"/>
    <property type="match status" value="1"/>
</dbReference>
<dbReference type="Pfam" id="PF00512">
    <property type="entry name" value="HisKA"/>
    <property type="match status" value="1"/>
</dbReference>
<evidence type="ECO:0000256" key="15">
    <source>
        <dbReference type="SAM" id="Coils"/>
    </source>
</evidence>
<keyword evidence="15" id="KW-0175">Coiled coil</keyword>
<feature type="modified residue" description="4-aspartylphosphate" evidence="14">
    <location>
        <position position="848"/>
    </location>
</feature>
<keyword evidence="11" id="KW-0902">Two-component regulatory system</keyword>
<dbReference type="InterPro" id="IPR036890">
    <property type="entry name" value="HATPase_C_sf"/>
</dbReference>
<dbReference type="Pfam" id="PF00672">
    <property type="entry name" value="HAMP"/>
    <property type="match status" value="1"/>
</dbReference>
<feature type="domain" description="Response regulatory" evidence="18">
    <location>
        <begin position="798"/>
        <end position="915"/>
    </location>
</feature>
<dbReference type="EC" id="2.7.13.3" evidence="4"/>
<dbReference type="SUPFAM" id="SSF47384">
    <property type="entry name" value="Homodimeric domain of signal transducing histidine kinase"/>
    <property type="match status" value="1"/>
</dbReference>
<evidence type="ECO:0000256" key="9">
    <source>
        <dbReference type="ARBA" id="ARBA00022777"/>
    </source>
</evidence>